<accession>K0T229</accession>
<feature type="compositionally biased region" description="Polar residues" evidence="1">
    <location>
        <begin position="141"/>
        <end position="150"/>
    </location>
</feature>
<proteinExistence type="predicted"/>
<dbReference type="Proteomes" id="UP000266841">
    <property type="component" value="Unassembled WGS sequence"/>
</dbReference>
<organism evidence="2 3">
    <name type="scientific">Thalassiosira oceanica</name>
    <name type="common">Marine diatom</name>
    <dbReference type="NCBI Taxonomy" id="159749"/>
    <lineage>
        <taxon>Eukaryota</taxon>
        <taxon>Sar</taxon>
        <taxon>Stramenopiles</taxon>
        <taxon>Ochrophyta</taxon>
        <taxon>Bacillariophyta</taxon>
        <taxon>Coscinodiscophyceae</taxon>
        <taxon>Thalassiosirophycidae</taxon>
        <taxon>Thalassiosirales</taxon>
        <taxon>Thalassiosiraceae</taxon>
        <taxon>Thalassiosira</taxon>
    </lineage>
</organism>
<feature type="region of interest" description="Disordered" evidence="1">
    <location>
        <begin position="24"/>
        <end position="49"/>
    </location>
</feature>
<keyword evidence="3" id="KW-1185">Reference proteome</keyword>
<dbReference type="AlphaFoldDB" id="K0T229"/>
<protein>
    <submittedName>
        <fullName evidence="2">Uncharacterized protein</fullName>
    </submittedName>
</protein>
<reference evidence="2 3" key="1">
    <citation type="journal article" date="2012" name="Genome Biol.">
        <title>Genome and low-iron response of an oceanic diatom adapted to chronic iron limitation.</title>
        <authorList>
            <person name="Lommer M."/>
            <person name="Specht M."/>
            <person name="Roy A.S."/>
            <person name="Kraemer L."/>
            <person name="Andreson R."/>
            <person name="Gutowska M.A."/>
            <person name="Wolf J."/>
            <person name="Bergner S.V."/>
            <person name="Schilhabel M.B."/>
            <person name="Klostermeier U.C."/>
            <person name="Beiko R.G."/>
            <person name="Rosenstiel P."/>
            <person name="Hippler M."/>
            <person name="Laroche J."/>
        </authorList>
    </citation>
    <scope>NUCLEOTIDE SEQUENCE [LARGE SCALE GENOMIC DNA]</scope>
    <source>
        <strain evidence="2 3">CCMP1005</strain>
    </source>
</reference>
<sequence>QAYTRSSALDEIATLLRDGMAKDKNGLRFSSDYHGSVSRRSSRTRDAQPIAGRSVTWDNKDNCFRQLPTTATSSTTRRPFRRNERRQRPSFFKGGTLNVKHQAPQFKRGDPPSLSKEGPCPSGLQGRGSGAGRAYEHRAAQQGQDTNSHLSEVGGLLTHSHHPIEDSAILTWLDSKPGGASAVWITRRTYLV</sequence>
<feature type="region of interest" description="Disordered" evidence="1">
    <location>
        <begin position="66"/>
        <end position="151"/>
    </location>
</feature>
<evidence type="ECO:0000313" key="2">
    <source>
        <dbReference type="EMBL" id="EJK71179.1"/>
    </source>
</evidence>
<name>K0T229_THAOC</name>
<gene>
    <name evidence="2" type="ORF">THAOC_07407</name>
</gene>
<evidence type="ECO:0000256" key="1">
    <source>
        <dbReference type="SAM" id="MobiDB-lite"/>
    </source>
</evidence>
<comment type="caution">
    <text evidence="2">The sequence shown here is derived from an EMBL/GenBank/DDBJ whole genome shotgun (WGS) entry which is preliminary data.</text>
</comment>
<evidence type="ECO:0000313" key="3">
    <source>
        <dbReference type="Proteomes" id="UP000266841"/>
    </source>
</evidence>
<feature type="compositionally biased region" description="Low complexity" evidence="1">
    <location>
        <begin position="66"/>
        <end position="77"/>
    </location>
</feature>
<dbReference type="EMBL" id="AGNL01007542">
    <property type="protein sequence ID" value="EJK71179.1"/>
    <property type="molecule type" value="Genomic_DNA"/>
</dbReference>
<feature type="non-terminal residue" evidence="2">
    <location>
        <position position="1"/>
    </location>
</feature>